<comment type="caution">
    <text evidence="1">The sequence shown here is derived from an EMBL/GenBank/DDBJ whole genome shotgun (WGS) entry which is preliminary data.</text>
</comment>
<organism evidence="1 2">
    <name type="scientific">Steinernema carpocapsae</name>
    <name type="common">Entomopathogenic nematode</name>
    <dbReference type="NCBI Taxonomy" id="34508"/>
    <lineage>
        <taxon>Eukaryota</taxon>
        <taxon>Metazoa</taxon>
        <taxon>Ecdysozoa</taxon>
        <taxon>Nematoda</taxon>
        <taxon>Chromadorea</taxon>
        <taxon>Rhabditida</taxon>
        <taxon>Tylenchina</taxon>
        <taxon>Panagrolaimomorpha</taxon>
        <taxon>Strongyloidoidea</taxon>
        <taxon>Steinernematidae</taxon>
        <taxon>Steinernema</taxon>
    </lineage>
</organism>
<protein>
    <submittedName>
        <fullName evidence="1">Uncharacterized protein</fullName>
    </submittedName>
</protein>
<evidence type="ECO:0000313" key="2">
    <source>
        <dbReference type="Proteomes" id="UP000298663"/>
    </source>
</evidence>
<gene>
    <name evidence="1" type="ORF">L596_004558</name>
</gene>
<reference evidence="1 2" key="1">
    <citation type="journal article" date="2015" name="Genome Biol.">
        <title>Comparative genomics of Steinernema reveals deeply conserved gene regulatory networks.</title>
        <authorList>
            <person name="Dillman A.R."/>
            <person name="Macchietto M."/>
            <person name="Porter C.F."/>
            <person name="Rogers A."/>
            <person name="Williams B."/>
            <person name="Antoshechkin I."/>
            <person name="Lee M.M."/>
            <person name="Goodwin Z."/>
            <person name="Lu X."/>
            <person name="Lewis E.E."/>
            <person name="Goodrich-Blair H."/>
            <person name="Stock S.P."/>
            <person name="Adams B.J."/>
            <person name="Sternberg P.W."/>
            <person name="Mortazavi A."/>
        </authorList>
    </citation>
    <scope>NUCLEOTIDE SEQUENCE [LARGE SCALE GENOMIC DNA]</scope>
    <source>
        <strain evidence="1 2">ALL</strain>
    </source>
</reference>
<dbReference type="EMBL" id="CM016762">
    <property type="protein sequence ID" value="TMS37673.1"/>
    <property type="molecule type" value="Genomic_DNA"/>
</dbReference>
<accession>A0A4V6YSX7</accession>
<dbReference type="Proteomes" id="UP000298663">
    <property type="component" value="Chromosome X"/>
</dbReference>
<proteinExistence type="predicted"/>
<reference evidence="1 2" key="2">
    <citation type="journal article" date="2019" name="G3 (Bethesda)">
        <title>Hybrid Assembly of the Genome of the Entomopathogenic Nematode Steinernema carpocapsae Identifies the X-Chromosome.</title>
        <authorList>
            <person name="Serra L."/>
            <person name="Macchietto M."/>
            <person name="Macias-Munoz A."/>
            <person name="McGill C.J."/>
            <person name="Rodriguez I.M."/>
            <person name="Rodriguez B."/>
            <person name="Murad R."/>
            <person name="Mortazavi A."/>
        </authorList>
    </citation>
    <scope>NUCLEOTIDE SEQUENCE [LARGE SCALE GENOMIC DNA]</scope>
    <source>
        <strain evidence="1 2">ALL</strain>
    </source>
</reference>
<keyword evidence="2" id="KW-1185">Reference proteome</keyword>
<dbReference type="AlphaFoldDB" id="A0A4V6YSX7"/>
<evidence type="ECO:0000313" key="1">
    <source>
        <dbReference type="EMBL" id="TMS37673.1"/>
    </source>
</evidence>
<dbReference type="EMBL" id="AZBU02000001">
    <property type="protein sequence ID" value="TMS37673.1"/>
    <property type="molecule type" value="Genomic_DNA"/>
</dbReference>
<sequence length="176" mass="19628">MTHLLQFGNAKGPKGDVAITHDGHVPIAAICCFCGAEVADQLKRLVCVGSGAEKKVRGISGMQKKKYRGVKEAARQCHKNKPTSESAVFCNARPASVAAVLDQSRHLYYLFELFLALIIERFSFLPYCCFEYFRRTYREPEHRGIEVRKDTGPESPPRAGLNDQQTAKSVFYASVL</sequence>
<name>A0A4V6YSX7_STECR</name>